<evidence type="ECO:0000313" key="2">
    <source>
        <dbReference type="EMBL" id="KNZ57985.1"/>
    </source>
</evidence>
<evidence type="ECO:0000256" key="1">
    <source>
        <dbReference type="SAM" id="MobiDB-lite"/>
    </source>
</evidence>
<comment type="caution">
    <text evidence="2">The sequence shown here is derived from an EMBL/GenBank/DDBJ whole genome shotgun (WGS) entry which is preliminary data.</text>
</comment>
<dbReference type="Proteomes" id="UP000037035">
    <property type="component" value="Unassembled WGS sequence"/>
</dbReference>
<proteinExistence type="predicted"/>
<organism evidence="2 3">
    <name type="scientific">Puccinia sorghi</name>
    <dbReference type="NCBI Taxonomy" id="27349"/>
    <lineage>
        <taxon>Eukaryota</taxon>
        <taxon>Fungi</taxon>
        <taxon>Dikarya</taxon>
        <taxon>Basidiomycota</taxon>
        <taxon>Pucciniomycotina</taxon>
        <taxon>Pucciniomycetes</taxon>
        <taxon>Pucciniales</taxon>
        <taxon>Pucciniaceae</taxon>
        <taxon>Puccinia</taxon>
    </lineage>
</organism>
<feature type="region of interest" description="Disordered" evidence="1">
    <location>
        <begin position="132"/>
        <end position="163"/>
    </location>
</feature>
<name>A0A0L6VD00_9BASI</name>
<reference evidence="2 3" key="1">
    <citation type="submission" date="2015-08" db="EMBL/GenBank/DDBJ databases">
        <title>Next Generation Sequencing and Analysis of the Genome of Puccinia sorghi L Schw, the Causal Agent of Maize Common Rust.</title>
        <authorList>
            <person name="Rochi L."/>
            <person name="Burguener G."/>
            <person name="Darino M."/>
            <person name="Turjanski A."/>
            <person name="Kreff E."/>
            <person name="Dieguez M.J."/>
            <person name="Sacco F."/>
        </authorList>
    </citation>
    <scope>NUCLEOTIDE SEQUENCE [LARGE SCALE GENOMIC DNA]</scope>
    <source>
        <strain evidence="2 3">RO10H11247</strain>
    </source>
</reference>
<dbReference type="AlphaFoldDB" id="A0A0L6VD00"/>
<keyword evidence="3" id="KW-1185">Reference proteome</keyword>
<dbReference type="VEuPathDB" id="FungiDB:VP01_2020g1"/>
<gene>
    <name evidence="2" type="ORF">VP01_2020g1</name>
</gene>
<dbReference type="EMBL" id="LAVV01006861">
    <property type="protein sequence ID" value="KNZ57985.1"/>
    <property type="molecule type" value="Genomic_DNA"/>
</dbReference>
<evidence type="ECO:0000313" key="3">
    <source>
        <dbReference type="Proteomes" id="UP000037035"/>
    </source>
</evidence>
<protein>
    <submittedName>
        <fullName evidence="2">Uncharacterized protein</fullName>
    </submittedName>
</protein>
<sequence>MCAPCLQFGSGLCSVAKPRILGSNCFQYNLRYYSLANLVVCDAQRRIIYYLTGWLGLIWSQPSMKNPIDQCLASKKINLLRVCKKTLHWYTEGTISRITRWASYCLFLIDKVHLATAEQDRCVRHKEQRVNRPNEHTPCNSRERCVRHNEQRGNRLEEHSPSD</sequence>
<accession>A0A0L6VD00</accession>